<reference evidence="1 2" key="1">
    <citation type="submission" date="2018-08" db="EMBL/GenBank/DDBJ databases">
        <title>A genome reference for cultivated species of the human gut microbiota.</title>
        <authorList>
            <person name="Zou Y."/>
            <person name="Xue W."/>
            <person name="Luo G."/>
        </authorList>
    </citation>
    <scope>NUCLEOTIDE SEQUENCE [LARGE SCALE GENOMIC DNA]</scope>
    <source>
        <strain evidence="1 2">AM16-11</strain>
    </source>
</reference>
<comment type="caution">
    <text evidence="1">The sequence shown here is derived from an EMBL/GenBank/DDBJ whole genome shotgun (WGS) entry which is preliminary data.</text>
</comment>
<dbReference type="RefSeq" id="WP_118257210.1">
    <property type="nucleotide sequence ID" value="NZ_QRKN01000001.1"/>
</dbReference>
<evidence type="ECO:0000313" key="1">
    <source>
        <dbReference type="EMBL" id="RHI25734.1"/>
    </source>
</evidence>
<name>A0A414ZR96_9FIRM</name>
<sequence>MENEYKVEKTKFGTKTSHPSYGTLLFNRAYGGKTPLFGSSIEHSNVITMELRHADITRGLNRDDIFGDKPIVKVEMSYSQFAEAITSFGQGTGIPVTICYTEKDGEIPPCDFVSKREQFTGEFKEQTDKAMEKSKELINEVAELFSSKKTLTKADKENILKKLNMLNYDIGSNIGFIADQFNEQMDKTVMEAKGEIESFCQNKINAIANASLVEHREEFLKLENPVDIENE</sequence>
<protein>
    <submittedName>
        <fullName evidence="1">Uncharacterized protein</fullName>
    </submittedName>
</protein>
<organism evidence="1 2">
    <name type="scientific">Agathobacter rectalis</name>
    <dbReference type="NCBI Taxonomy" id="39491"/>
    <lineage>
        <taxon>Bacteria</taxon>
        <taxon>Bacillati</taxon>
        <taxon>Bacillota</taxon>
        <taxon>Clostridia</taxon>
        <taxon>Lachnospirales</taxon>
        <taxon>Lachnospiraceae</taxon>
        <taxon>Agathobacter</taxon>
    </lineage>
</organism>
<proteinExistence type="predicted"/>
<dbReference type="AlphaFoldDB" id="A0A414ZR96"/>
<accession>A0A414ZR96</accession>
<dbReference type="EMBL" id="QRKN01000001">
    <property type="protein sequence ID" value="RHI25734.1"/>
    <property type="molecule type" value="Genomic_DNA"/>
</dbReference>
<gene>
    <name evidence="1" type="ORF">DW172_03365</name>
</gene>
<dbReference type="Proteomes" id="UP000285865">
    <property type="component" value="Unassembled WGS sequence"/>
</dbReference>
<evidence type="ECO:0000313" key="2">
    <source>
        <dbReference type="Proteomes" id="UP000285865"/>
    </source>
</evidence>